<sequence length="358" mass="39450">MKNFSFSRMTMADVEEDPSSRFVDYTNETDWERFIAAVEDALLQWGLNDHGAMPEGVTSDKFKVFGLQNSHYLLRLHQEDVLHAAPPPAAITIRNAAAASSSTSTLHYTPTLASIADPRLDLTSPPESLHRYFGCDTYLLLYRYHLLAYNDTEDTITLDTTAGVRDDEVHVLLSSLMVALGNCNCTLPAFVVVGDLDNQRFMGVAAPGLHSSISMQFDTNKVPEVRRRHLSNAWTDSFLVLVGARGPALHQRPPRSLSVQAGADPFIQQQHLSCIILGLGGVPLRLASAAAATRFVLGTVDISILAMFNSTLQLEWRHAADGNHQHHDLWKYMTWGPVKSPLVSLALQAGWTSLQEGS</sequence>
<dbReference type="VEuPathDB" id="FungiDB:H257_02158"/>
<reference evidence="1" key="1">
    <citation type="submission" date="2018-07" db="EMBL/GenBank/DDBJ databases">
        <title>Annotation of Aphanomyces astaci genome assembly.</title>
        <authorList>
            <person name="Studholme D.J."/>
        </authorList>
    </citation>
    <scope>NUCLEOTIDE SEQUENCE [LARGE SCALE GENOMIC DNA]</scope>
    <source>
        <strain evidence="1">Pc</strain>
    </source>
</reference>
<proteinExistence type="predicted"/>
<dbReference type="Proteomes" id="UP000284702">
    <property type="component" value="Unassembled WGS sequence"/>
</dbReference>
<protein>
    <recommendedName>
        <fullName evidence="3">Rab3 GTPase-activating protein catalytic subunit</fullName>
    </recommendedName>
</protein>
<keyword evidence="2" id="KW-1185">Reference proteome</keyword>
<organism evidence="1 2">
    <name type="scientific">Aphanomyces astaci</name>
    <name type="common">Crayfish plague agent</name>
    <dbReference type="NCBI Taxonomy" id="112090"/>
    <lineage>
        <taxon>Eukaryota</taxon>
        <taxon>Sar</taxon>
        <taxon>Stramenopiles</taxon>
        <taxon>Oomycota</taxon>
        <taxon>Saprolegniomycetes</taxon>
        <taxon>Saprolegniales</taxon>
        <taxon>Verrucalvaceae</taxon>
        <taxon>Aphanomyces</taxon>
    </lineage>
</organism>
<dbReference type="EMBL" id="MZMZ02003160">
    <property type="protein sequence ID" value="RQM22462.1"/>
    <property type="molecule type" value="Genomic_DNA"/>
</dbReference>
<accession>A0A425CZJ5</accession>
<evidence type="ECO:0000313" key="1">
    <source>
        <dbReference type="EMBL" id="RQM22462.1"/>
    </source>
</evidence>
<gene>
    <name evidence="1" type="ORF">B5M09_003172</name>
</gene>
<comment type="caution">
    <text evidence="1">The sequence shown here is derived from an EMBL/GenBank/DDBJ whole genome shotgun (WGS) entry which is preliminary data.</text>
</comment>
<dbReference type="AlphaFoldDB" id="A0A425CZJ5"/>
<name>A0A425CZJ5_APHAT</name>
<evidence type="ECO:0008006" key="3">
    <source>
        <dbReference type="Google" id="ProtNLM"/>
    </source>
</evidence>
<evidence type="ECO:0000313" key="2">
    <source>
        <dbReference type="Proteomes" id="UP000284702"/>
    </source>
</evidence>